<dbReference type="EMBL" id="DUZY01000008">
    <property type="protein sequence ID" value="DAD46881.1"/>
    <property type="molecule type" value="Genomic_DNA"/>
</dbReference>
<reference evidence="1 2" key="1">
    <citation type="journal article" date="2020" name="Mol. Biol. Evol.">
        <title>Distinct Expression and Methylation Patterns for Genes with Different Fates following a Single Whole-Genome Duplication in Flowering Plants.</title>
        <authorList>
            <person name="Shi T."/>
            <person name="Rahmani R.S."/>
            <person name="Gugger P.F."/>
            <person name="Wang M."/>
            <person name="Li H."/>
            <person name="Zhang Y."/>
            <person name="Li Z."/>
            <person name="Wang Q."/>
            <person name="Van de Peer Y."/>
            <person name="Marchal K."/>
            <person name="Chen J."/>
        </authorList>
    </citation>
    <scope>NUCLEOTIDE SEQUENCE [LARGE SCALE GENOMIC DNA]</scope>
    <source>
        <tissue evidence="1">Leaf</tissue>
    </source>
</reference>
<comment type="caution">
    <text evidence="1">The sequence shown here is derived from an EMBL/GenBank/DDBJ whole genome shotgun (WGS) entry which is preliminary data.</text>
</comment>
<dbReference type="Proteomes" id="UP000607653">
    <property type="component" value="Unassembled WGS sequence"/>
</dbReference>
<name>A0A822ZTM2_NELNU</name>
<dbReference type="PANTHER" id="PTHR36346:SF2">
    <property type="entry name" value="EXPRESSED PROTEIN"/>
    <property type="match status" value="1"/>
</dbReference>
<sequence>MSEFVDVWMAELVSTLGEKVQFRKASPRPRQQQHQEEKPFSLFINSPPKPIKLEPFHASTLSETTICLLLDRFTPC</sequence>
<proteinExistence type="predicted"/>
<organism evidence="1 2">
    <name type="scientific">Nelumbo nucifera</name>
    <name type="common">Sacred lotus</name>
    <dbReference type="NCBI Taxonomy" id="4432"/>
    <lineage>
        <taxon>Eukaryota</taxon>
        <taxon>Viridiplantae</taxon>
        <taxon>Streptophyta</taxon>
        <taxon>Embryophyta</taxon>
        <taxon>Tracheophyta</taxon>
        <taxon>Spermatophyta</taxon>
        <taxon>Magnoliopsida</taxon>
        <taxon>Proteales</taxon>
        <taxon>Nelumbonaceae</taxon>
        <taxon>Nelumbo</taxon>
    </lineage>
</organism>
<gene>
    <name evidence="1" type="ORF">HUJ06_016818</name>
</gene>
<dbReference type="PANTHER" id="PTHR36346">
    <property type="entry name" value="EXPRESSED PROTEIN"/>
    <property type="match status" value="1"/>
</dbReference>
<dbReference type="AlphaFoldDB" id="A0A822ZTM2"/>
<evidence type="ECO:0000313" key="1">
    <source>
        <dbReference type="EMBL" id="DAD46881.1"/>
    </source>
</evidence>
<evidence type="ECO:0000313" key="2">
    <source>
        <dbReference type="Proteomes" id="UP000607653"/>
    </source>
</evidence>
<protein>
    <submittedName>
        <fullName evidence="1">Uncharacterized protein</fullName>
    </submittedName>
</protein>
<keyword evidence="2" id="KW-1185">Reference proteome</keyword>
<accession>A0A822ZTM2</accession>